<dbReference type="GO" id="GO:0008283">
    <property type="term" value="P:cell population proliferation"/>
    <property type="evidence" value="ECO:0007669"/>
    <property type="project" value="TreeGrafter"/>
</dbReference>
<evidence type="ECO:0000259" key="7">
    <source>
        <dbReference type="SMART" id="SM00078"/>
    </source>
</evidence>
<dbReference type="SMART" id="SM00078">
    <property type="entry name" value="IlGF"/>
    <property type="match status" value="1"/>
</dbReference>
<dbReference type="InterPro" id="IPR022353">
    <property type="entry name" value="Insulin_CS"/>
</dbReference>
<dbReference type="AlphaFoldDB" id="A0A7R9FW87"/>
<evidence type="ECO:0000313" key="8">
    <source>
        <dbReference type="EMBL" id="CAD7256788.1"/>
    </source>
</evidence>
<dbReference type="SUPFAM" id="SSF56994">
    <property type="entry name" value="Insulin-like"/>
    <property type="match status" value="1"/>
</dbReference>
<dbReference type="GO" id="GO:0005615">
    <property type="term" value="C:extracellular space"/>
    <property type="evidence" value="ECO:0007669"/>
    <property type="project" value="TreeGrafter"/>
</dbReference>
<feature type="domain" description="Insulin-like" evidence="7">
    <location>
        <begin position="57"/>
        <end position="121"/>
    </location>
</feature>
<keyword evidence="5" id="KW-0964">Secreted</keyword>
<proteinExistence type="inferred from homology"/>
<dbReference type="PANTHER" id="PTHR46845:SF1">
    <property type="entry name" value="INSULIN-LIKE GROWTH FACTOR I"/>
    <property type="match status" value="1"/>
</dbReference>
<feature type="region of interest" description="Disordered" evidence="6">
    <location>
        <begin position="396"/>
        <end position="434"/>
    </location>
</feature>
<feature type="compositionally biased region" description="Basic and acidic residues" evidence="6">
    <location>
        <begin position="400"/>
        <end position="411"/>
    </location>
</feature>
<dbReference type="PRINTS" id="PR00276">
    <property type="entry name" value="INSULINFAMLY"/>
</dbReference>
<dbReference type="InterPro" id="IPR016179">
    <property type="entry name" value="Insulin-like"/>
</dbReference>
<evidence type="ECO:0000256" key="3">
    <source>
        <dbReference type="ARBA" id="ARBA00022729"/>
    </source>
</evidence>
<gene>
    <name evidence="8" type="ORF">TSIB3V08_LOCUS1063</name>
</gene>
<organism evidence="8">
    <name type="scientific">Timema shepardi</name>
    <name type="common">Walking stick</name>
    <dbReference type="NCBI Taxonomy" id="629360"/>
    <lineage>
        <taxon>Eukaryota</taxon>
        <taxon>Metazoa</taxon>
        <taxon>Ecdysozoa</taxon>
        <taxon>Arthropoda</taxon>
        <taxon>Hexapoda</taxon>
        <taxon>Insecta</taxon>
        <taxon>Pterygota</taxon>
        <taxon>Neoptera</taxon>
        <taxon>Polyneoptera</taxon>
        <taxon>Phasmatodea</taxon>
        <taxon>Timematodea</taxon>
        <taxon>Timematoidea</taxon>
        <taxon>Timematidae</taxon>
        <taxon>Timema</taxon>
    </lineage>
</organism>
<dbReference type="GO" id="GO:0043066">
    <property type="term" value="P:negative regulation of apoptotic process"/>
    <property type="evidence" value="ECO:0007669"/>
    <property type="project" value="TreeGrafter"/>
</dbReference>
<dbReference type="Pfam" id="PF00049">
    <property type="entry name" value="Insulin"/>
    <property type="match status" value="1"/>
</dbReference>
<dbReference type="CDD" id="cd00101">
    <property type="entry name" value="IlGF_like"/>
    <property type="match status" value="1"/>
</dbReference>
<evidence type="ECO:0000256" key="5">
    <source>
        <dbReference type="RuleBase" id="RU000406"/>
    </source>
</evidence>
<evidence type="ECO:0000256" key="4">
    <source>
        <dbReference type="ARBA" id="ARBA00023157"/>
    </source>
</evidence>
<reference evidence="8" key="1">
    <citation type="submission" date="2020-11" db="EMBL/GenBank/DDBJ databases">
        <authorList>
            <person name="Tran Van P."/>
        </authorList>
    </citation>
    <scope>NUCLEOTIDE SEQUENCE</scope>
</reference>
<dbReference type="GO" id="GO:0005159">
    <property type="term" value="F:insulin-like growth factor receptor binding"/>
    <property type="evidence" value="ECO:0007669"/>
    <property type="project" value="TreeGrafter"/>
</dbReference>
<dbReference type="GO" id="GO:0008284">
    <property type="term" value="P:positive regulation of cell population proliferation"/>
    <property type="evidence" value="ECO:0007669"/>
    <property type="project" value="TreeGrafter"/>
</dbReference>
<dbReference type="EMBL" id="OC000287">
    <property type="protein sequence ID" value="CAD7256788.1"/>
    <property type="molecule type" value="Genomic_DNA"/>
</dbReference>
<dbReference type="GO" id="GO:0051897">
    <property type="term" value="P:positive regulation of phosphatidylinositol 3-kinase/protein kinase B signal transduction"/>
    <property type="evidence" value="ECO:0007669"/>
    <property type="project" value="TreeGrafter"/>
</dbReference>
<sequence length="505" mass="56376">MTTSVVLWSEFLATDSEISGSITVTSKIYLNNDNPIMSLPLTLLLVVMTTALPVNRRRSCGSQLADILSLVCAGRGYNTPYSFDGEQTEPSTPSKSRRVSRGITHECCKVGCSWKTMEEYCLPGETENNSLVTCYLNAVHIPAKVDGSINNWKDSYYEYLTGAYASYRACMLFPHHQCDVRPSGGPVRSVTTLVPPALATVQNDNIESRFGQYRQMSGGNYLISVTEILESERKIKAISLLKIQSYKAGEFSIKDLSLEEDEERDKELTESYVLADCPNVYDEVKNLETSQNELMTLIYIAGYAVHKIEKLKNCTSCKNVMSWSSRVNAVLTYGAQRQPTASLCDVTPVACRPEKQPSVHPTEIRTSISPSSAVELNTTSALANYATEAESLLNQIQTDDSSKVSPKEKNYGRSSPKKAKGHWKKKEKGRKVNGRCRCRRKQRKFDPEKIEQMLKDAPVIEIGTVPPPYLGQPVILPRVKRSSTTSRGTFLRKQEYTIAKLSHPF</sequence>
<name>A0A7R9FW87_TIMSH</name>
<keyword evidence="3" id="KW-0732">Signal</keyword>
<comment type="subcellular location">
    <subcellularLocation>
        <location evidence="5">Secreted</location>
    </subcellularLocation>
</comment>
<feature type="compositionally biased region" description="Basic residues" evidence="6">
    <location>
        <begin position="415"/>
        <end position="434"/>
    </location>
</feature>
<keyword evidence="4" id="KW-1015">Disulfide bond</keyword>
<evidence type="ECO:0000256" key="6">
    <source>
        <dbReference type="SAM" id="MobiDB-lite"/>
    </source>
</evidence>
<dbReference type="GO" id="GO:0048009">
    <property type="term" value="P:insulin-like growth factor receptor signaling pathway"/>
    <property type="evidence" value="ECO:0007669"/>
    <property type="project" value="TreeGrafter"/>
</dbReference>
<evidence type="ECO:0000256" key="2">
    <source>
        <dbReference type="ARBA" id="ARBA00022685"/>
    </source>
</evidence>
<dbReference type="PANTHER" id="PTHR46845">
    <property type="entry name" value="INSULIN-LIKE GROWTH FACTOR I"/>
    <property type="match status" value="1"/>
</dbReference>
<protein>
    <recommendedName>
        <fullName evidence="7">Insulin-like domain-containing protein</fullName>
    </recommendedName>
</protein>
<accession>A0A7R9FW87</accession>
<evidence type="ECO:0000256" key="1">
    <source>
        <dbReference type="ARBA" id="ARBA00009034"/>
    </source>
</evidence>
<dbReference type="GO" id="GO:0005179">
    <property type="term" value="F:hormone activity"/>
    <property type="evidence" value="ECO:0007669"/>
    <property type="project" value="InterPro"/>
</dbReference>
<dbReference type="InterPro" id="IPR036438">
    <property type="entry name" value="Insulin-like_sf"/>
</dbReference>
<comment type="similarity">
    <text evidence="1 5">Belongs to the insulin family.</text>
</comment>
<dbReference type="Gene3D" id="1.10.100.10">
    <property type="entry name" value="Insulin-like"/>
    <property type="match status" value="1"/>
</dbReference>
<keyword evidence="2" id="KW-0165">Cleavage on pair of basic residues</keyword>
<dbReference type="InterPro" id="IPR022352">
    <property type="entry name" value="Ins/IGF/rlx"/>
</dbReference>
<dbReference type="PROSITE" id="PS00262">
    <property type="entry name" value="INSULIN"/>
    <property type="match status" value="1"/>
</dbReference>